<dbReference type="PROSITE" id="PS50110">
    <property type="entry name" value="RESPONSE_REGULATORY"/>
    <property type="match status" value="1"/>
</dbReference>
<evidence type="ECO:0000259" key="7">
    <source>
        <dbReference type="PROSITE" id="PS50110"/>
    </source>
</evidence>
<sequence length="220" mass="23255">MIKVLVADDQILIRAGLAALIRAAPGLEVVGEASDGEEAVALAASTRPDVILMDIRMPVSDGISATRQILAAAEQPPPQVLILTTFDIDEYVYQALRAGACGFLLKETQPERLLAAIRTVAAGDSLLSPGLIQRLIETFQPEPDAAGPIPDLAPLTSRETEVLTLVGRALSNGEIAARLIVSEATVKTHLNRAMAKLGLSSRAQAVAFAYECGLVAPRRQ</sequence>
<keyword evidence="3 8" id="KW-0238">DNA-binding</keyword>
<evidence type="ECO:0000256" key="3">
    <source>
        <dbReference type="ARBA" id="ARBA00023125"/>
    </source>
</evidence>
<comment type="caution">
    <text evidence="8">The sequence shown here is derived from an EMBL/GenBank/DDBJ whole genome shotgun (WGS) entry which is preliminary data.</text>
</comment>
<protein>
    <submittedName>
        <fullName evidence="8">DNA-binding NarL/FixJ family response regulator</fullName>
    </submittedName>
</protein>
<keyword evidence="4" id="KW-0804">Transcription</keyword>
<dbReference type="InterPro" id="IPR058245">
    <property type="entry name" value="NreC/VraR/RcsB-like_REC"/>
</dbReference>
<dbReference type="InterPro" id="IPR000792">
    <property type="entry name" value="Tscrpt_reg_LuxR_C"/>
</dbReference>
<dbReference type="Proteomes" id="UP000568380">
    <property type="component" value="Unassembled WGS sequence"/>
</dbReference>
<dbReference type="Pfam" id="PF00196">
    <property type="entry name" value="GerE"/>
    <property type="match status" value="1"/>
</dbReference>
<dbReference type="CDD" id="cd17535">
    <property type="entry name" value="REC_NarL-like"/>
    <property type="match status" value="1"/>
</dbReference>
<dbReference type="Gene3D" id="3.40.50.2300">
    <property type="match status" value="1"/>
</dbReference>
<dbReference type="EMBL" id="JACHIN010000006">
    <property type="protein sequence ID" value="MBB5079422.1"/>
    <property type="molecule type" value="Genomic_DNA"/>
</dbReference>
<accession>A0A7W8EI98</accession>
<feature type="domain" description="Response regulatory" evidence="7">
    <location>
        <begin position="3"/>
        <end position="121"/>
    </location>
</feature>
<evidence type="ECO:0000256" key="4">
    <source>
        <dbReference type="ARBA" id="ARBA00023163"/>
    </source>
</evidence>
<name>A0A7W8EI98_9ACTN</name>
<feature type="modified residue" description="4-aspartylphosphate" evidence="5">
    <location>
        <position position="54"/>
    </location>
</feature>
<dbReference type="GO" id="GO:0003677">
    <property type="term" value="F:DNA binding"/>
    <property type="evidence" value="ECO:0007669"/>
    <property type="project" value="UniProtKB-KW"/>
</dbReference>
<dbReference type="InterPro" id="IPR011006">
    <property type="entry name" value="CheY-like_superfamily"/>
</dbReference>
<dbReference type="InterPro" id="IPR039420">
    <property type="entry name" value="WalR-like"/>
</dbReference>
<dbReference type="SUPFAM" id="SSF52172">
    <property type="entry name" value="CheY-like"/>
    <property type="match status" value="1"/>
</dbReference>
<keyword evidence="9" id="KW-1185">Reference proteome</keyword>
<evidence type="ECO:0000313" key="9">
    <source>
        <dbReference type="Proteomes" id="UP000568380"/>
    </source>
</evidence>
<dbReference type="CDD" id="cd06170">
    <property type="entry name" value="LuxR_C_like"/>
    <property type="match status" value="1"/>
</dbReference>
<keyword evidence="1 5" id="KW-0597">Phosphoprotein</keyword>
<dbReference type="InterPro" id="IPR001789">
    <property type="entry name" value="Sig_transdc_resp-reg_receiver"/>
</dbReference>
<proteinExistence type="predicted"/>
<dbReference type="GO" id="GO:0000160">
    <property type="term" value="P:phosphorelay signal transduction system"/>
    <property type="evidence" value="ECO:0007669"/>
    <property type="project" value="InterPro"/>
</dbReference>
<dbReference type="PANTHER" id="PTHR43214">
    <property type="entry name" value="TWO-COMPONENT RESPONSE REGULATOR"/>
    <property type="match status" value="1"/>
</dbReference>
<evidence type="ECO:0000313" key="8">
    <source>
        <dbReference type="EMBL" id="MBB5079422.1"/>
    </source>
</evidence>
<dbReference type="SMART" id="SM00421">
    <property type="entry name" value="HTH_LUXR"/>
    <property type="match status" value="1"/>
</dbReference>
<dbReference type="SUPFAM" id="SSF46894">
    <property type="entry name" value="C-terminal effector domain of the bipartite response regulators"/>
    <property type="match status" value="1"/>
</dbReference>
<dbReference type="PRINTS" id="PR00038">
    <property type="entry name" value="HTHLUXR"/>
</dbReference>
<dbReference type="RefSeq" id="WP_184965024.1">
    <property type="nucleotide sequence ID" value="NZ_JACHIN010000006.1"/>
</dbReference>
<dbReference type="GO" id="GO:0006355">
    <property type="term" value="P:regulation of DNA-templated transcription"/>
    <property type="evidence" value="ECO:0007669"/>
    <property type="project" value="InterPro"/>
</dbReference>
<dbReference type="InterPro" id="IPR016032">
    <property type="entry name" value="Sig_transdc_resp-reg_C-effctor"/>
</dbReference>
<reference evidence="8 9" key="1">
    <citation type="submission" date="2020-08" db="EMBL/GenBank/DDBJ databases">
        <title>Genomic Encyclopedia of Type Strains, Phase IV (KMG-IV): sequencing the most valuable type-strain genomes for metagenomic binning, comparative biology and taxonomic classification.</title>
        <authorList>
            <person name="Goeker M."/>
        </authorList>
    </citation>
    <scope>NUCLEOTIDE SEQUENCE [LARGE SCALE GENOMIC DNA]</scope>
    <source>
        <strain evidence="8 9">DSM 45385</strain>
    </source>
</reference>
<dbReference type="AlphaFoldDB" id="A0A7W8EI98"/>
<evidence type="ECO:0000256" key="1">
    <source>
        <dbReference type="ARBA" id="ARBA00022553"/>
    </source>
</evidence>
<evidence type="ECO:0000259" key="6">
    <source>
        <dbReference type="PROSITE" id="PS50043"/>
    </source>
</evidence>
<dbReference type="PROSITE" id="PS50043">
    <property type="entry name" value="HTH_LUXR_2"/>
    <property type="match status" value="1"/>
</dbReference>
<keyword evidence="2" id="KW-0805">Transcription regulation</keyword>
<evidence type="ECO:0000256" key="5">
    <source>
        <dbReference type="PROSITE-ProRule" id="PRU00169"/>
    </source>
</evidence>
<gene>
    <name evidence="8" type="ORF">HNR40_004908</name>
</gene>
<dbReference type="SMART" id="SM00448">
    <property type="entry name" value="REC"/>
    <property type="match status" value="1"/>
</dbReference>
<evidence type="ECO:0000256" key="2">
    <source>
        <dbReference type="ARBA" id="ARBA00023015"/>
    </source>
</evidence>
<organism evidence="8 9">
    <name type="scientific">Nonomuraea endophytica</name>
    <dbReference type="NCBI Taxonomy" id="714136"/>
    <lineage>
        <taxon>Bacteria</taxon>
        <taxon>Bacillati</taxon>
        <taxon>Actinomycetota</taxon>
        <taxon>Actinomycetes</taxon>
        <taxon>Streptosporangiales</taxon>
        <taxon>Streptosporangiaceae</taxon>
        <taxon>Nonomuraea</taxon>
    </lineage>
</organism>
<dbReference type="PANTHER" id="PTHR43214:SF24">
    <property type="entry name" value="TRANSCRIPTIONAL REGULATORY PROTEIN NARL-RELATED"/>
    <property type="match status" value="1"/>
</dbReference>
<feature type="domain" description="HTH luxR-type" evidence="6">
    <location>
        <begin position="148"/>
        <end position="213"/>
    </location>
</feature>
<dbReference type="Pfam" id="PF00072">
    <property type="entry name" value="Response_reg"/>
    <property type="match status" value="1"/>
</dbReference>